<organism evidence="1 2">
    <name type="scientific">Polaribacter ponticola</name>
    <dbReference type="NCBI Taxonomy" id="2978475"/>
    <lineage>
        <taxon>Bacteria</taxon>
        <taxon>Pseudomonadati</taxon>
        <taxon>Bacteroidota</taxon>
        <taxon>Flavobacteriia</taxon>
        <taxon>Flavobacteriales</taxon>
        <taxon>Flavobacteriaceae</taxon>
    </lineage>
</organism>
<evidence type="ECO:0000313" key="1">
    <source>
        <dbReference type="EMBL" id="MDD7913623.1"/>
    </source>
</evidence>
<sequence length="139" mass="16355">MNIVNKKTFFIFLTLIAISFTSCENSSEELPIELTIQNKVELLESNEWLLKDYEDRIMHTFVNGKRYTQYGENSVFFEVIPGKEEYEIIGDQLKIDFNFGHVYTFEIKVSCNNNIVSFFRDGELNTTLYKRGSNYEECL</sequence>
<keyword evidence="2" id="KW-1185">Reference proteome</keyword>
<proteinExistence type="predicted"/>
<protein>
    <submittedName>
        <fullName evidence="1">Uncharacterized protein</fullName>
    </submittedName>
</protein>
<dbReference type="RefSeq" id="WP_265726283.1">
    <property type="nucleotide sequence ID" value="NZ_JAOSLC020000002.1"/>
</dbReference>
<evidence type="ECO:0000313" key="2">
    <source>
        <dbReference type="Proteomes" id="UP001151478"/>
    </source>
</evidence>
<dbReference type="EMBL" id="JAOSLC020000002">
    <property type="protein sequence ID" value="MDD7913623.1"/>
    <property type="molecule type" value="Genomic_DNA"/>
</dbReference>
<comment type="caution">
    <text evidence="1">The sequence shown here is derived from an EMBL/GenBank/DDBJ whole genome shotgun (WGS) entry which is preliminary data.</text>
</comment>
<name>A0ABT5S6A1_9FLAO</name>
<reference evidence="1" key="1">
    <citation type="submission" date="2023-02" db="EMBL/GenBank/DDBJ databases">
        <title>Polaribacter ponticola sp. nov., isolated from seawater.</title>
        <authorList>
            <person name="Baek J.H."/>
            <person name="Kim J.M."/>
            <person name="Choi D.G."/>
            <person name="Jeon C.O."/>
        </authorList>
    </citation>
    <scope>NUCLEOTIDE SEQUENCE</scope>
    <source>
        <strain evidence="1">MSW5</strain>
    </source>
</reference>
<accession>A0ABT5S6A1</accession>
<dbReference type="Proteomes" id="UP001151478">
    <property type="component" value="Unassembled WGS sequence"/>
</dbReference>
<dbReference type="PROSITE" id="PS51257">
    <property type="entry name" value="PROKAR_LIPOPROTEIN"/>
    <property type="match status" value="1"/>
</dbReference>
<gene>
    <name evidence="1" type="ORF">N5A56_003960</name>
</gene>